<sequence length="259" mass="27625">MMLVWLDDLRLNAELAGPATAPPLVLIHGLGVDLAVWDAILPCLAAHRTLRLDLRGHGQSDTPLAPYTMGALIRDTERLMQHFALKDAVVLGAGEGGLVAQGLAVKRLDLFRSMVLTGSATRFGNPDLWQRRIAGLTDPGPDLEAEAAALLGPRWRGMATAGVVQQMLSRTRPDGWTGVAAAVANTDFYQTTATLTLPTLILAGGDDRKTPPDMQRETADLVAGSDFHLLPGGSHLAMLTHPQPFAAALNAFLKRIGHV</sequence>
<dbReference type="GO" id="GO:0047372">
    <property type="term" value="F:monoacylglycerol lipase activity"/>
    <property type="evidence" value="ECO:0007669"/>
    <property type="project" value="TreeGrafter"/>
</dbReference>
<dbReference type="PANTHER" id="PTHR43798:SF5">
    <property type="entry name" value="MONOACYLGLYCEROL LIPASE ABHD6"/>
    <property type="match status" value="1"/>
</dbReference>
<dbReference type="EMBL" id="CP034328">
    <property type="protein sequence ID" value="AZL60106.1"/>
    <property type="molecule type" value="Genomic_DNA"/>
</dbReference>
<dbReference type="Proteomes" id="UP000282002">
    <property type="component" value="Chromosome"/>
</dbReference>
<keyword evidence="2" id="KW-0378">Hydrolase</keyword>
<dbReference type="PRINTS" id="PR00111">
    <property type="entry name" value="ABHYDROLASE"/>
</dbReference>
<dbReference type="SUPFAM" id="SSF53474">
    <property type="entry name" value="alpha/beta-Hydrolases"/>
    <property type="match status" value="1"/>
</dbReference>
<keyword evidence="3" id="KW-1185">Reference proteome</keyword>
<gene>
    <name evidence="2" type="ORF">EI545_15470</name>
</gene>
<dbReference type="GO" id="GO:0046464">
    <property type="term" value="P:acylglycerol catabolic process"/>
    <property type="evidence" value="ECO:0007669"/>
    <property type="project" value="TreeGrafter"/>
</dbReference>
<accession>A0A3S8U8X0</accession>
<reference evidence="2 3" key="1">
    <citation type="submission" date="2018-12" db="EMBL/GenBank/DDBJ databases">
        <title>Complete genome sequencing of Tabrizicola sp. K13M18.</title>
        <authorList>
            <person name="Bae J.-W."/>
        </authorList>
    </citation>
    <scope>NUCLEOTIDE SEQUENCE [LARGE SCALE GENOMIC DNA]</scope>
    <source>
        <strain evidence="2 3">K13M18</strain>
    </source>
</reference>
<evidence type="ECO:0000313" key="3">
    <source>
        <dbReference type="Proteomes" id="UP000282002"/>
    </source>
</evidence>
<feature type="domain" description="AB hydrolase-1" evidence="1">
    <location>
        <begin position="22"/>
        <end position="242"/>
    </location>
</feature>
<proteinExistence type="predicted"/>
<dbReference type="InterPro" id="IPR000073">
    <property type="entry name" value="AB_hydrolase_1"/>
</dbReference>
<dbReference type="AlphaFoldDB" id="A0A3S8U8X0"/>
<dbReference type="KEGG" id="taw:EI545_15470"/>
<organism evidence="2 3">
    <name type="scientific">Tabrizicola piscis</name>
    <dbReference type="NCBI Taxonomy" id="2494374"/>
    <lineage>
        <taxon>Bacteria</taxon>
        <taxon>Pseudomonadati</taxon>
        <taxon>Pseudomonadota</taxon>
        <taxon>Alphaproteobacteria</taxon>
        <taxon>Rhodobacterales</taxon>
        <taxon>Paracoccaceae</taxon>
        <taxon>Tabrizicola</taxon>
    </lineage>
</organism>
<name>A0A3S8U8X0_9RHOB</name>
<evidence type="ECO:0000313" key="2">
    <source>
        <dbReference type="EMBL" id="AZL60106.1"/>
    </source>
</evidence>
<protein>
    <submittedName>
        <fullName evidence="2">Alpha/beta fold hydrolase</fullName>
    </submittedName>
</protein>
<dbReference type="Pfam" id="PF00561">
    <property type="entry name" value="Abhydrolase_1"/>
    <property type="match status" value="1"/>
</dbReference>
<evidence type="ECO:0000259" key="1">
    <source>
        <dbReference type="Pfam" id="PF00561"/>
    </source>
</evidence>
<dbReference type="Gene3D" id="3.40.50.1820">
    <property type="entry name" value="alpha/beta hydrolase"/>
    <property type="match status" value="1"/>
</dbReference>
<dbReference type="InterPro" id="IPR029058">
    <property type="entry name" value="AB_hydrolase_fold"/>
</dbReference>
<dbReference type="GO" id="GO:0016020">
    <property type="term" value="C:membrane"/>
    <property type="evidence" value="ECO:0007669"/>
    <property type="project" value="TreeGrafter"/>
</dbReference>
<dbReference type="PANTHER" id="PTHR43798">
    <property type="entry name" value="MONOACYLGLYCEROL LIPASE"/>
    <property type="match status" value="1"/>
</dbReference>
<dbReference type="OrthoDB" id="9793083at2"/>
<dbReference type="InterPro" id="IPR050266">
    <property type="entry name" value="AB_hydrolase_sf"/>
</dbReference>